<evidence type="ECO:0000256" key="1">
    <source>
        <dbReference type="ARBA" id="ARBA00004448"/>
    </source>
</evidence>
<keyword evidence="13" id="KW-1185">Reference proteome</keyword>
<keyword evidence="8" id="KW-0496">Mitochondrion</keyword>
<evidence type="ECO:0000313" key="13">
    <source>
        <dbReference type="Proteomes" id="UP000033140"/>
    </source>
</evidence>
<evidence type="ECO:0000256" key="4">
    <source>
        <dbReference type="ARBA" id="ARBA00022692"/>
    </source>
</evidence>
<evidence type="ECO:0000256" key="6">
    <source>
        <dbReference type="ARBA" id="ARBA00022792"/>
    </source>
</evidence>
<protein>
    <recommendedName>
        <fullName evidence="14">Mitochondrial carrier</fullName>
    </recommendedName>
</protein>
<feature type="repeat" description="Solcar" evidence="10">
    <location>
        <begin position="3"/>
        <end position="76"/>
    </location>
</feature>
<evidence type="ECO:0000256" key="10">
    <source>
        <dbReference type="PROSITE-ProRule" id="PRU00282"/>
    </source>
</evidence>
<keyword evidence="5" id="KW-0677">Repeat</keyword>
<accession>A0A0E9NKB0</accession>
<dbReference type="AlphaFoldDB" id="A0A0E9NKB0"/>
<dbReference type="OMA" id="IGPRTMW"/>
<evidence type="ECO:0000256" key="3">
    <source>
        <dbReference type="ARBA" id="ARBA00022448"/>
    </source>
</evidence>
<dbReference type="GO" id="GO:0005743">
    <property type="term" value="C:mitochondrial inner membrane"/>
    <property type="evidence" value="ECO:0007669"/>
    <property type="project" value="UniProtKB-SubCell"/>
</dbReference>
<evidence type="ECO:0000256" key="9">
    <source>
        <dbReference type="ARBA" id="ARBA00023136"/>
    </source>
</evidence>
<evidence type="ECO:0000313" key="12">
    <source>
        <dbReference type="EMBL" id="GAO50317.1"/>
    </source>
</evidence>
<feature type="repeat" description="Solcar" evidence="10">
    <location>
        <begin position="177"/>
        <end position="260"/>
    </location>
</feature>
<evidence type="ECO:0000256" key="11">
    <source>
        <dbReference type="RuleBase" id="RU000488"/>
    </source>
</evidence>
<evidence type="ECO:0000256" key="2">
    <source>
        <dbReference type="ARBA" id="ARBA00006375"/>
    </source>
</evidence>
<reference evidence="12 13" key="2">
    <citation type="journal article" date="2014" name="J. Gen. Appl. Microbiol.">
        <title>The early diverging ascomycetous budding yeast Saitoella complicata has three histone deacetylases belonging to the Clr6, Hos2, and Rpd3 lineages.</title>
        <authorList>
            <person name="Nishida H."/>
            <person name="Matsumoto T."/>
            <person name="Kondo S."/>
            <person name="Hamamoto M."/>
            <person name="Yoshikawa H."/>
        </authorList>
    </citation>
    <scope>NUCLEOTIDE SEQUENCE [LARGE SCALE GENOMIC DNA]</scope>
    <source>
        <strain evidence="12 13">NRRL Y-17804</strain>
    </source>
</reference>
<keyword evidence="6" id="KW-0999">Mitochondrion inner membrane</keyword>
<comment type="similarity">
    <text evidence="2 11">Belongs to the mitochondrial carrier (TC 2.A.29) family.</text>
</comment>
<dbReference type="OrthoDB" id="276989at2759"/>
<dbReference type="Pfam" id="PF00153">
    <property type="entry name" value="Mito_carr"/>
    <property type="match status" value="4"/>
</dbReference>
<reference evidence="12 13" key="3">
    <citation type="journal article" date="2015" name="Genome Announc.">
        <title>Draft Genome Sequence of the Archiascomycetous Yeast Saitoella complicata.</title>
        <authorList>
            <person name="Yamauchi K."/>
            <person name="Kondo S."/>
            <person name="Hamamoto M."/>
            <person name="Takahashi Y."/>
            <person name="Ogura Y."/>
            <person name="Hayashi T."/>
            <person name="Nishida H."/>
        </authorList>
    </citation>
    <scope>NUCLEOTIDE SEQUENCE [LARGE SCALE GENOMIC DNA]</scope>
    <source>
        <strain evidence="12 13">NRRL Y-17804</strain>
    </source>
</reference>
<comment type="caution">
    <text evidence="12">The sequence shown here is derived from an EMBL/GenBank/DDBJ whole genome shotgun (WGS) entry which is preliminary data.</text>
</comment>
<evidence type="ECO:0000256" key="7">
    <source>
        <dbReference type="ARBA" id="ARBA00022989"/>
    </source>
</evidence>
<sequence>MPSTFATSLLAGAAAGTAVDLSLFPLDTLKTRLQAKGGFFANGGWSGVYKGIGSVVAGSAPSAALFFVTYEESKKIFTPIFTSYPAIAHMISASIAETAACAVRVPTEIIKQRAQASQFASSLEALRAVLASPEGVFGLYRGWGSTLFREIPFTIIQFPIYEAAKSWRAKATNREKVSPGEAAVIGSMAGGFAAACTTPFDVIKTRLMLAKEKHGIFEMAGKIMKEEGPKAFLKGIGPRVTWISIGGSIFLGVYEAVKDALSTA</sequence>
<feature type="repeat" description="Solcar" evidence="10">
    <location>
        <begin position="84"/>
        <end position="167"/>
    </location>
</feature>
<keyword evidence="3 11" id="KW-0813">Transport</keyword>
<dbReference type="InterPro" id="IPR023395">
    <property type="entry name" value="MCP_dom_sf"/>
</dbReference>
<dbReference type="STRING" id="698492.A0A0E9NKB0"/>
<dbReference type="PROSITE" id="PS50920">
    <property type="entry name" value="SOLCAR"/>
    <property type="match status" value="3"/>
</dbReference>
<name>A0A0E9NKB0_SAICN</name>
<dbReference type="PANTHER" id="PTHR45667">
    <property type="entry name" value="S-ADENOSYLMETHIONINE MITOCHONDRIAL CARRIER PROTEIN"/>
    <property type="match status" value="1"/>
</dbReference>
<proteinExistence type="inferred from homology"/>
<comment type="subcellular location">
    <subcellularLocation>
        <location evidence="1">Mitochondrion inner membrane</location>
        <topology evidence="1">Multi-pass membrane protein</topology>
    </subcellularLocation>
</comment>
<keyword evidence="9 10" id="KW-0472">Membrane</keyword>
<dbReference type="InterPro" id="IPR018108">
    <property type="entry name" value="MCP_transmembrane"/>
</dbReference>
<dbReference type="RefSeq" id="XP_019021652.1">
    <property type="nucleotide sequence ID" value="XM_019170328.1"/>
</dbReference>
<gene>
    <name evidence="12" type="ORF">G7K_4447-t1</name>
</gene>
<dbReference type="Proteomes" id="UP000033140">
    <property type="component" value="Unassembled WGS sequence"/>
</dbReference>
<keyword evidence="4 10" id="KW-0812">Transmembrane</keyword>
<dbReference type="SUPFAM" id="SSF103506">
    <property type="entry name" value="Mitochondrial carrier"/>
    <property type="match status" value="1"/>
</dbReference>
<keyword evidence="7" id="KW-1133">Transmembrane helix</keyword>
<evidence type="ECO:0000256" key="5">
    <source>
        <dbReference type="ARBA" id="ARBA00022737"/>
    </source>
</evidence>
<evidence type="ECO:0008006" key="14">
    <source>
        <dbReference type="Google" id="ProtNLM"/>
    </source>
</evidence>
<reference evidence="12 13" key="1">
    <citation type="journal article" date="2011" name="J. Gen. Appl. Microbiol.">
        <title>Draft genome sequencing of the enigmatic yeast Saitoella complicata.</title>
        <authorList>
            <person name="Nishida H."/>
            <person name="Hamamoto M."/>
            <person name="Sugiyama J."/>
        </authorList>
    </citation>
    <scope>NUCLEOTIDE SEQUENCE [LARGE SCALE GENOMIC DNA]</scope>
    <source>
        <strain evidence="12 13">NRRL Y-17804</strain>
    </source>
</reference>
<dbReference type="Gene3D" id="1.50.40.10">
    <property type="entry name" value="Mitochondrial carrier domain"/>
    <property type="match status" value="1"/>
</dbReference>
<evidence type="ECO:0000256" key="8">
    <source>
        <dbReference type="ARBA" id="ARBA00023128"/>
    </source>
</evidence>
<dbReference type="FunFam" id="1.50.40.10:FF:000018">
    <property type="entry name" value="S-adenosylmethionine mitochondrial carrier protein-like"/>
    <property type="match status" value="1"/>
</dbReference>
<organism evidence="12 13">
    <name type="scientific">Saitoella complicata (strain BCRC 22490 / CBS 7301 / JCM 7358 / NBRC 10748 / NRRL Y-17804)</name>
    <dbReference type="NCBI Taxonomy" id="698492"/>
    <lineage>
        <taxon>Eukaryota</taxon>
        <taxon>Fungi</taxon>
        <taxon>Dikarya</taxon>
        <taxon>Ascomycota</taxon>
        <taxon>Taphrinomycotina</taxon>
        <taxon>Taphrinomycotina incertae sedis</taxon>
        <taxon>Saitoella</taxon>
    </lineage>
</organism>
<dbReference type="EMBL" id="BACD03000031">
    <property type="protein sequence ID" value="GAO50317.1"/>
    <property type="molecule type" value="Genomic_DNA"/>
</dbReference>